<dbReference type="GO" id="GO:0000981">
    <property type="term" value="F:DNA-binding transcription factor activity, RNA polymerase II-specific"/>
    <property type="evidence" value="ECO:0007669"/>
    <property type="project" value="InterPro"/>
</dbReference>
<dbReference type="PANTHER" id="PTHR46910:SF5">
    <property type="entry name" value="ZN(II)2CYS6 TRANSCRIPTION FACTOR (EUROFUNG)"/>
    <property type="match status" value="1"/>
</dbReference>
<keyword evidence="6" id="KW-1185">Reference proteome</keyword>
<dbReference type="Pfam" id="PF00172">
    <property type="entry name" value="Zn_clus"/>
    <property type="match status" value="1"/>
</dbReference>
<dbReference type="CDD" id="cd00067">
    <property type="entry name" value="GAL4"/>
    <property type="match status" value="1"/>
</dbReference>
<dbReference type="InterPro" id="IPR050987">
    <property type="entry name" value="AtrR-like"/>
</dbReference>
<keyword evidence="1" id="KW-0479">Metal-binding</keyword>
<dbReference type="GO" id="GO:0003677">
    <property type="term" value="F:DNA binding"/>
    <property type="evidence" value="ECO:0007669"/>
    <property type="project" value="InterPro"/>
</dbReference>
<feature type="domain" description="Zn(2)-C6 fungal-type" evidence="4">
    <location>
        <begin position="31"/>
        <end position="60"/>
    </location>
</feature>
<dbReference type="EMBL" id="JAGMUU010000028">
    <property type="protein sequence ID" value="KAH7120309.1"/>
    <property type="molecule type" value="Genomic_DNA"/>
</dbReference>
<dbReference type="Proteomes" id="UP000717696">
    <property type="component" value="Unassembled WGS sequence"/>
</dbReference>
<dbReference type="GO" id="GO:0008270">
    <property type="term" value="F:zinc ion binding"/>
    <property type="evidence" value="ECO:0007669"/>
    <property type="project" value="InterPro"/>
</dbReference>
<dbReference type="AlphaFoldDB" id="A0A9P9DJF3"/>
<proteinExistence type="predicted"/>
<dbReference type="InterPro" id="IPR001138">
    <property type="entry name" value="Zn2Cys6_DnaBD"/>
</dbReference>
<organism evidence="5 6">
    <name type="scientific">Dactylonectria estremocensis</name>
    <dbReference type="NCBI Taxonomy" id="1079267"/>
    <lineage>
        <taxon>Eukaryota</taxon>
        <taxon>Fungi</taxon>
        <taxon>Dikarya</taxon>
        <taxon>Ascomycota</taxon>
        <taxon>Pezizomycotina</taxon>
        <taxon>Sordariomycetes</taxon>
        <taxon>Hypocreomycetidae</taxon>
        <taxon>Hypocreales</taxon>
        <taxon>Nectriaceae</taxon>
        <taxon>Dactylonectria</taxon>
    </lineage>
</organism>
<evidence type="ECO:0000313" key="5">
    <source>
        <dbReference type="EMBL" id="KAH7120309.1"/>
    </source>
</evidence>
<dbReference type="PROSITE" id="PS00463">
    <property type="entry name" value="ZN2_CY6_FUNGAL_1"/>
    <property type="match status" value="1"/>
</dbReference>
<dbReference type="GO" id="GO:0006351">
    <property type="term" value="P:DNA-templated transcription"/>
    <property type="evidence" value="ECO:0007669"/>
    <property type="project" value="InterPro"/>
</dbReference>
<feature type="region of interest" description="Disordered" evidence="3">
    <location>
        <begin position="1"/>
        <end position="20"/>
    </location>
</feature>
<dbReference type="OrthoDB" id="103819at2759"/>
<dbReference type="PROSITE" id="PS50048">
    <property type="entry name" value="ZN2_CY6_FUNGAL_2"/>
    <property type="match status" value="1"/>
</dbReference>
<evidence type="ECO:0000259" key="4">
    <source>
        <dbReference type="PROSITE" id="PS50048"/>
    </source>
</evidence>
<evidence type="ECO:0000256" key="1">
    <source>
        <dbReference type="ARBA" id="ARBA00022723"/>
    </source>
</evidence>
<dbReference type="InterPro" id="IPR007219">
    <property type="entry name" value="XnlR_reg_dom"/>
</dbReference>
<dbReference type="SMART" id="SM00906">
    <property type="entry name" value="Fungal_trans"/>
    <property type="match status" value="1"/>
</dbReference>
<evidence type="ECO:0000256" key="2">
    <source>
        <dbReference type="ARBA" id="ARBA00023242"/>
    </source>
</evidence>
<dbReference type="PANTHER" id="PTHR46910">
    <property type="entry name" value="TRANSCRIPTION FACTOR PDR1"/>
    <property type="match status" value="1"/>
</dbReference>
<sequence length="721" mass="80592">MASRSQTDADAEGKCSNSPPYNASFPPLPRACESCHSRKIRCDKNSPCSHCIQAGIPCIKATRRPREKRKRVVASSRHEEKLELIDRRLEGVTQILHDMKTGWAPPVAQSAPSISPVASGIEAAVQVSSTPFGDISQAAVNSPVVEGESSFTAQSAFASEFLHNAVRDVSFQGSDRNMSEIMDSLHCIISTLKRQTSETEMSYPLARETPCPSLRGSALPPIEITVALIRSAKSWIYDFFPLEYLSDICLRIYFSKDFSVADFIIANAGLQQLFREHSQSTSDDKTKSLEHLHMCRTNLETALINLPLHLPGTSSMIAALLLGAFHAIEISKPSLAWTLSSKASELCQTLGYHRIPSIETSNVSSNMRYEQFLFWSIYFIDKSLSLRLGRASTIQNWDITTPVLSVHDSRSPLAASVTMWVNTARCQGNVYEHLYSPESISQPDEIRESRVRALSNDLQEISRTACEISAHHLQNARNRFGDRIVEFITLSDDVLRLSLLTLVYRASPPAKDSASAFIPDCIEAARATLQRHQDFLTIFEDVNSLYFINYVHWTLLFAPFTPFIVLFCHVIETQDKADLNHLNAFVTSMESVPSLSDAASKMHHLFQVLYRIALRYVECRSSATSEEQTEASASVNTYLTALGFPPMNQDNCQRISDMVSVSNQDFQPQNIIGETITTSGMEGNGVVHPTMWIGHTTELREWFNGNHYVMELLEEPNFTFP</sequence>
<protein>
    <recommendedName>
        <fullName evidence="4">Zn(2)-C6 fungal-type domain-containing protein</fullName>
    </recommendedName>
</protein>
<gene>
    <name evidence="5" type="ORF">B0J13DRAFT_649065</name>
</gene>
<dbReference type="SMART" id="SM00066">
    <property type="entry name" value="GAL4"/>
    <property type="match status" value="1"/>
</dbReference>
<dbReference type="SUPFAM" id="SSF57701">
    <property type="entry name" value="Zn2/Cys6 DNA-binding domain"/>
    <property type="match status" value="1"/>
</dbReference>
<keyword evidence="2" id="KW-0539">Nucleus</keyword>
<accession>A0A9P9DJF3</accession>
<dbReference type="Gene3D" id="4.10.240.10">
    <property type="entry name" value="Zn(2)-C6 fungal-type DNA-binding domain"/>
    <property type="match status" value="1"/>
</dbReference>
<comment type="caution">
    <text evidence="5">The sequence shown here is derived from an EMBL/GenBank/DDBJ whole genome shotgun (WGS) entry which is preliminary data.</text>
</comment>
<evidence type="ECO:0000256" key="3">
    <source>
        <dbReference type="SAM" id="MobiDB-lite"/>
    </source>
</evidence>
<reference evidence="5" key="1">
    <citation type="journal article" date="2021" name="Nat. Commun.">
        <title>Genetic determinants of endophytism in the Arabidopsis root mycobiome.</title>
        <authorList>
            <person name="Mesny F."/>
            <person name="Miyauchi S."/>
            <person name="Thiergart T."/>
            <person name="Pickel B."/>
            <person name="Atanasova L."/>
            <person name="Karlsson M."/>
            <person name="Huettel B."/>
            <person name="Barry K.W."/>
            <person name="Haridas S."/>
            <person name="Chen C."/>
            <person name="Bauer D."/>
            <person name="Andreopoulos W."/>
            <person name="Pangilinan J."/>
            <person name="LaButti K."/>
            <person name="Riley R."/>
            <person name="Lipzen A."/>
            <person name="Clum A."/>
            <person name="Drula E."/>
            <person name="Henrissat B."/>
            <person name="Kohler A."/>
            <person name="Grigoriev I.V."/>
            <person name="Martin F.M."/>
            <person name="Hacquard S."/>
        </authorList>
    </citation>
    <scope>NUCLEOTIDE SEQUENCE</scope>
    <source>
        <strain evidence="5">MPI-CAGE-AT-0021</strain>
    </source>
</reference>
<name>A0A9P9DJF3_9HYPO</name>
<evidence type="ECO:0000313" key="6">
    <source>
        <dbReference type="Proteomes" id="UP000717696"/>
    </source>
</evidence>
<dbReference type="Pfam" id="PF04082">
    <property type="entry name" value="Fungal_trans"/>
    <property type="match status" value="1"/>
</dbReference>
<dbReference type="CDD" id="cd12148">
    <property type="entry name" value="fungal_TF_MHR"/>
    <property type="match status" value="1"/>
</dbReference>
<dbReference type="InterPro" id="IPR036864">
    <property type="entry name" value="Zn2-C6_fun-type_DNA-bd_sf"/>
</dbReference>